<dbReference type="InterPro" id="IPR036619">
    <property type="entry name" value="NinB_sf"/>
</dbReference>
<dbReference type="Gene3D" id="1.10.3790.10">
    <property type="entry name" value="NinB"/>
    <property type="match status" value="1"/>
</dbReference>
<organism evidence="1 2">
    <name type="scientific">Pseudoalteromonas obscura</name>
    <dbReference type="NCBI Taxonomy" id="3048491"/>
    <lineage>
        <taxon>Bacteria</taxon>
        <taxon>Pseudomonadati</taxon>
        <taxon>Pseudomonadota</taxon>
        <taxon>Gammaproteobacteria</taxon>
        <taxon>Alteromonadales</taxon>
        <taxon>Pseudoalteromonadaceae</taxon>
        <taxon>Pseudoalteromonas</taxon>
    </lineage>
</organism>
<dbReference type="EMBL" id="JASJUT010000003">
    <property type="protein sequence ID" value="MDK2595420.1"/>
    <property type="molecule type" value="Genomic_DNA"/>
</dbReference>
<sequence>MPQIGTLIRQMIKAGKDVLIEFKEFKSNRSLAQNKLMWKWNQEIAEHLRDHFGQENSSQDVHEVLVRKRFGLKVIQFGNEDPILVRKRTRKLSMKEFAEYLNWVDMYSAEYLQLTLSRPEDIYLQAIYGDRK</sequence>
<gene>
    <name evidence="1" type="ORF">QNM18_10230</name>
</gene>
<evidence type="ECO:0000313" key="1">
    <source>
        <dbReference type="EMBL" id="MDK2595420.1"/>
    </source>
</evidence>
<dbReference type="Proteomes" id="UP001231915">
    <property type="component" value="Unassembled WGS sequence"/>
</dbReference>
<dbReference type="RefSeq" id="WP_284137129.1">
    <property type="nucleotide sequence ID" value="NZ_JASJUT010000003.1"/>
</dbReference>
<name>A0ABT7EK35_9GAMM</name>
<evidence type="ECO:0000313" key="2">
    <source>
        <dbReference type="Proteomes" id="UP001231915"/>
    </source>
</evidence>
<dbReference type="SUPFAM" id="SSF103370">
    <property type="entry name" value="NinB"/>
    <property type="match status" value="1"/>
</dbReference>
<proteinExistence type="predicted"/>
<protein>
    <submittedName>
        <fullName evidence="1">Recombination protein NinB</fullName>
    </submittedName>
</protein>
<reference evidence="1 2" key="1">
    <citation type="submission" date="2023-05" db="EMBL/GenBank/DDBJ databases">
        <title>Pseudoalteromonas ardens sp. nov., Pseudoalteromonas obscura sp. nov., and Pseudoalteromonas umbrosa sp. nov., isolated from the coral Montipora capitata.</title>
        <authorList>
            <person name="Thomas E.M."/>
            <person name="Smith E.M."/>
            <person name="Papke E."/>
            <person name="Shlafstein M.D."/>
            <person name="Oline D.K."/>
            <person name="Videau P."/>
            <person name="Saw J.H."/>
            <person name="Strangman W.K."/>
            <person name="Ushijima B."/>
        </authorList>
    </citation>
    <scope>NUCLEOTIDE SEQUENCE [LARGE SCALE GENOMIC DNA]</scope>
    <source>
        <strain evidence="1 2">P94</strain>
    </source>
</reference>
<comment type="caution">
    <text evidence="1">The sequence shown here is derived from an EMBL/GenBank/DDBJ whole genome shotgun (WGS) entry which is preliminary data.</text>
</comment>
<keyword evidence="2" id="KW-1185">Reference proteome</keyword>
<accession>A0ABT7EK35</accession>
<dbReference type="InterPro" id="IPR008711">
    <property type="entry name" value="Recombinase_NinB"/>
</dbReference>
<dbReference type="Pfam" id="PF05772">
    <property type="entry name" value="NinB"/>
    <property type="match status" value="1"/>
</dbReference>